<comment type="cofactor">
    <cofactor evidence="1">
        <name>Zn(2+)</name>
        <dbReference type="ChEBI" id="CHEBI:29105"/>
    </cofactor>
</comment>
<evidence type="ECO:0000313" key="7">
    <source>
        <dbReference type="EMBL" id="TKA94779.1"/>
    </source>
</evidence>
<comment type="similarity">
    <text evidence="2">Belongs to the metallo-beta-lactamase superfamily.</text>
</comment>
<keyword evidence="5" id="KW-0862">Zinc</keyword>
<gene>
    <name evidence="7" type="ORF">FAZ78_20435</name>
</gene>
<dbReference type="PANTHER" id="PTHR42978">
    <property type="entry name" value="QUORUM-QUENCHING LACTONASE YTNP-RELATED-RELATED"/>
    <property type="match status" value="1"/>
</dbReference>
<dbReference type="AlphaFoldDB" id="A0A4U0YVI0"/>
<dbReference type="Proteomes" id="UP000306340">
    <property type="component" value="Unassembled WGS sequence"/>
</dbReference>
<evidence type="ECO:0000256" key="2">
    <source>
        <dbReference type="ARBA" id="ARBA00007749"/>
    </source>
</evidence>
<sequence>MSDLAELCGYRIELLVQGFPGKSLENGGLGWSSVVLLRGQGRVILVDTGSFSVRRTLLARLAERGLSRHDVTDVLLTHAHYDHMMNWTLFPNASVAIGAAELDHALSEPIETSLGAELYVSALAASPQLRRLTPGEEALPGLTAIEAPGHTPHHLVFVLDDGSARVILAADAVKNRAELLAVSGVSTQDSAASATTIARIGALWRERPGAILVCGHDLPLVNDGADGTYLGARRAGILCWFGAEPGDTRQIALVAASECPPEQGPTA</sequence>
<dbReference type="Pfam" id="PF00753">
    <property type="entry name" value="Lactamase_B"/>
    <property type="match status" value="1"/>
</dbReference>
<evidence type="ECO:0000256" key="5">
    <source>
        <dbReference type="ARBA" id="ARBA00022833"/>
    </source>
</evidence>
<name>A0A4U0YVI0_9RHOB</name>
<dbReference type="InterPro" id="IPR051013">
    <property type="entry name" value="MBL_superfamily_lactonases"/>
</dbReference>
<evidence type="ECO:0000256" key="3">
    <source>
        <dbReference type="ARBA" id="ARBA00022723"/>
    </source>
</evidence>
<evidence type="ECO:0000313" key="8">
    <source>
        <dbReference type="Proteomes" id="UP000306340"/>
    </source>
</evidence>
<dbReference type="GO" id="GO:0046872">
    <property type="term" value="F:metal ion binding"/>
    <property type="evidence" value="ECO:0007669"/>
    <property type="project" value="UniProtKB-KW"/>
</dbReference>
<dbReference type="PANTHER" id="PTHR42978:SF2">
    <property type="entry name" value="102 KBASES UNSTABLE REGION: FROM 1 TO 119443"/>
    <property type="match status" value="1"/>
</dbReference>
<dbReference type="InterPro" id="IPR036866">
    <property type="entry name" value="RibonucZ/Hydroxyglut_hydro"/>
</dbReference>
<dbReference type="SUPFAM" id="SSF56281">
    <property type="entry name" value="Metallo-hydrolase/oxidoreductase"/>
    <property type="match status" value="1"/>
</dbReference>
<evidence type="ECO:0000259" key="6">
    <source>
        <dbReference type="SMART" id="SM00849"/>
    </source>
</evidence>
<dbReference type="SMART" id="SM00849">
    <property type="entry name" value="Lactamase_B"/>
    <property type="match status" value="1"/>
</dbReference>
<keyword evidence="4 7" id="KW-0378">Hydrolase</keyword>
<reference evidence="7 8" key="1">
    <citation type="submission" date="2019-04" db="EMBL/GenBank/DDBJ databases">
        <title>Crypto-aerobic microbial life in anoxic (sulfidic) marine sediments.</title>
        <authorList>
            <person name="Bhattacharya S."/>
            <person name="Roy C."/>
            <person name="Mondal N."/>
            <person name="Sarkar J."/>
            <person name="Mandal S."/>
            <person name="Rameez M.J."/>
            <person name="Ghosh W."/>
        </authorList>
    </citation>
    <scope>NUCLEOTIDE SEQUENCE [LARGE SCALE GENOMIC DNA]</scope>
    <source>
        <strain evidence="7 8">SBBC</strain>
    </source>
</reference>
<organism evidence="7 8">
    <name type="scientific">Cereibacter changlensis</name>
    <dbReference type="NCBI Taxonomy" id="402884"/>
    <lineage>
        <taxon>Bacteria</taxon>
        <taxon>Pseudomonadati</taxon>
        <taxon>Pseudomonadota</taxon>
        <taxon>Alphaproteobacteria</taxon>
        <taxon>Rhodobacterales</taxon>
        <taxon>Paracoccaceae</taxon>
        <taxon>Cereibacter</taxon>
    </lineage>
</organism>
<dbReference type="Gene3D" id="3.60.15.10">
    <property type="entry name" value="Ribonuclease Z/Hydroxyacylglutathione hydrolase-like"/>
    <property type="match status" value="1"/>
</dbReference>
<dbReference type="RefSeq" id="WP_136794141.1">
    <property type="nucleotide sequence ID" value="NZ_SWAU01000283.1"/>
</dbReference>
<evidence type="ECO:0000256" key="1">
    <source>
        <dbReference type="ARBA" id="ARBA00001947"/>
    </source>
</evidence>
<dbReference type="GO" id="GO:0016787">
    <property type="term" value="F:hydrolase activity"/>
    <property type="evidence" value="ECO:0007669"/>
    <property type="project" value="UniProtKB-KW"/>
</dbReference>
<feature type="domain" description="Metallo-beta-lactamase" evidence="6">
    <location>
        <begin position="31"/>
        <end position="216"/>
    </location>
</feature>
<comment type="caution">
    <text evidence="7">The sequence shown here is derived from an EMBL/GenBank/DDBJ whole genome shotgun (WGS) entry which is preliminary data.</text>
</comment>
<dbReference type="EMBL" id="SWAU01000283">
    <property type="protein sequence ID" value="TKA94779.1"/>
    <property type="molecule type" value="Genomic_DNA"/>
</dbReference>
<evidence type="ECO:0000256" key="4">
    <source>
        <dbReference type="ARBA" id="ARBA00022801"/>
    </source>
</evidence>
<dbReference type="InterPro" id="IPR001279">
    <property type="entry name" value="Metallo-B-lactamas"/>
</dbReference>
<keyword evidence="3" id="KW-0479">Metal-binding</keyword>
<accession>A0A4U0YVI0</accession>
<protein>
    <submittedName>
        <fullName evidence="7">MBL fold metallo-hydrolase</fullName>
    </submittedName>
</protein>
<proteinExistence type="inferred from homology"/>